<accession>A0AAX6I759</accession>
<proteinExistence type="predicted"/>
<dbReference type="AlphaFoldDB" id="A0AAX6I759"/>
<name>A0AAX6I759_IRIPA</name>
<evidence type="ECO:0000313" key="1">
    <source>
        <dbReference type="EMBL" id="KAJ6848275.1"/>
    </source>
</evidence>
<reference evidence="1" key="1">
    <citation type="journal article" date="2023" name="GigaByte">
        <title>Genome assembly of the bearded iris, Iris pallida Lam.</title>
        <authorList>
            <person name="Bruccoleri R.E."/>
            <person name="Oakeley E.J."/>
            <person name="Faust A.M.E."/>
            <person name="Altorfer M."/>
            <person name="Dessus-Babus S."/>
            <person name="Burckhardt D."/>
            <person name="Oertli M."/>
            <person name="Naumann U."/>
            <person name="Petersen F."/>
            <person name="Wong J."/>
        </authorList>
    </citation>
    <scope>NUCLEOTIDE SEQUENCE</scope>
    <source>
        <strain evidence="1">GSM-AAB239-AS_SAM_17_03QT</strain>
    </source>
</reference>
<organism evidence="1 2">
    <name type="scientific">Iris pallida</name>
    <name type="common">Sweet iris</name>
    <dbReference type="NCBI Taxonomy" id="29817"/>
    <lineage>
        <taxon>Eukaryota</taxon>
        <taxon>Viridiplantae</taxon>
        <taxon>Streptophyta</taxon>
        <taxon>Embryophyta</taxon>
        <taxon>Tracheophyta</taxon>
        <taxon>Spermatophyta</taxon>
        <taxon>Magnoliopsida</taxon>
        <taxon>Liliopsida</taxon>
        <taxon>Asparagales</taxon>
        <taxon>Iridaceae</taxon>
        <taxon>Iridoideae</taxon>
        <taxon>Irideae</taxon>
        <taxon>Iris</taxon>
    </lineage>
</organism>
<dbReference type="EMBL" id="JANAVB010004600">
    <property type="protein sequence ID" value="KAJ6848275.1"/>
    <property type="molecule type" value="Genomic_DNA"/>
</dbReference>
<protein>
    <submittedName>
        <fullName evidence="1">Zinc finger matrin-type protein 2</fullName>
    </submittedName>
</protein>
<gene>
    <name evidence="1" type="ORF">M6B38_273500</name>
</gene>
<sequence>MTCVAPINSQTEGQCFPNSVHADIMIQKFCLTNQNSEVIVGRAHELDCELLLMDRKDATNSCYELVRKFMLIIGNLCVRVIEKNVSLICSFTNLSCQNLTLLIINRSGHKLN</sequence>
<keyword evidence="2" id="KW-1185">Reference proteome</keyword>
<reference evidence="1" key="2">
    <citation type="submission" date="2023-04" db="EMBL/GenBank/DDBJ databases">
        <authorList>
            <person name="Bruccoleri R.E."/>
            <person name="Oakeley E.J."/>
            <person name="Faust A.-M."/>
            <person name="Dessus-Babus S."/>
            <person name="Altorfer M."/>
            <person name="Burckhardt D."/>
            <person name="Oertli M."/>
            <person name="Naumann U."/>
            <person name="Petersen F."/>
            <person name="Wong J."/>
        </authorList>
    </citation>
    <scope>NUCLEOTIDE SEQUENCE</scope>
    <source>
        <strain evidence="1">GSM-AAB239-AS_SAM_17_03QT</strain>
        <tissue evidence="1">Leaf</tissue>
    </source>
</reference>
<dbReference type="Proteomes" id="UP001140949">
    <property type="component" value="Unassembled WGS sequence"/>
</dbReference>
<evidence type="ECO:0000313" key="2">
    <source>
        <dbReference type="Proteomes" id="UP001140949"/>
    </source>
</evidence>
<comment type="caution">
    <text evidence="1">The sequence shown here is derived from an EMBL/GenBank/DDBJ whole genome shotgun (WGS) entry which is preliminary data.</text>
</comment>